<evidence type="ECO:0000256" key="6">
    <source>
        <dbReference type="SAM" id="Phobius"/>
    </source>
</evidence>
<evidence type="ECO:0000313" key="8">
    <source>
        <dbReference type="EMBL" id="MBB3022999.1"/>
    </source>
</evidence>
<name>A0A839QVX9_9MICO</name>
<feature type="transmembrane region" description="Helical" evidence="6">
    <location>
        <begin position="221"/>
        <end position="242"/>
    </location>
</feature>
<feature type="transmembrane region" description="Helical" evidence="6">
    <location>
        <begin position="66"/>
        <end position="88"/>
    </location>
</feature>
<proteinExistence type="predicted"/>
<evidence type="ECO:0000256" key="3">
    <source>
        <dbReference type="ARBA" id="ARBA00022748"/>
    </source>
</evidence>
<dbReference type="GO" id="GO:0017004">
    <property type="term" value="P:cytochrome complex assembly"/>
    <property type="evidence" value="ECO:0007669"/>
    <property type="project" value="UniProtKB-KW"/>
</dbReference>
<dbReference type="Pfam" id="PF01578">
    <property type="entry name" value="Cytochrom_C_asm"/>
    <property type="match status" value="1"/>
</dbReference>
<dbReference type="GO" id="GO:0020037">
    <property type="term" value="F:heme binding"/>
    <property type="evidence" value="ECO:0007669"/>
    <property type="project" value="InterPro"/>
</dbReference>
<dbReference type="InterPro" id="IPR017562">
    <property type="entry name" value="Cyt_c_biogenesis_CcsA"/>
</dbReference>
<feature type="transmembrane region" description="Helical" evidence="6">
    <location>
        <begin position="282"/>
        <end position="303"/>
    </location>
</feature>
<dbReference type="InterPro" id="IPR045062">
    <property type="entry name" value="Cyt_c_biogenesis_CcsA/CcmC"/>
</dbReference>
<protein>
    <submittedName>
        <fullName evidence="8">Cytochrome c-type biogenesis protein CcsB</fullName>
    </submittedName>
</protein>
<evidence type="ECO:0000256" key="5">
    <source>
        <dbReference type="ARBA" id="ARBA00023136"/>
    </source>
</evidence>
<keyword evidence="2 6" id="KW-0812">Transmembrane</keyword>
<keyword evidence="3" id="KW-0201">Cytochrome c-type biogenesis</keyword>
<feature type="transmembrane region" description="Helical" evidence="6">
    <location>
        <begin position="254"/>
        <end position="270"/>
    </location>
</feature>
<comment type="subcellular location">
    <subcellularLocation>
        <location evidence="1">Membrane</location>
        <topology evidence="1">Multi-pass membrane protein</topology>
    </subcellularLocation>
</comment>
<dbReference type="AlphaFoldDB" id="A0A839QVX9"/>
<evidence type="ECO:0000256" key="1">
    <source>
        <dbReference type="ARBA" id="ARBA00004141"/>
    </source>
</evidence>
<feature type="domain" description="Cytochrome c assembly protein" evidence="7">
    <location>
        <begin position="94"/>
        <end position="307"/>
    </location>
</feature>
<dbReference type="EMBL" id="JACHWP010000002">
    <property type="protein sequence ID" value="MBB3022999.1"/>
    <property type="molecule type" value="Genomic_DNA"/>
</dbReference>
<feature type="transmembrane region" description="Helical" evidence="6">
    <location>
        <begin position="100"/>
        <end position="117"/>
    </location>
</feature>
<dbReference type="RefSeq" id="WP_183375726.1">
    <property type="nucleotide sequence ID" value="NZ_CBCSFZ010000001.1"/>
</dbReference>
<sequence>MINEQLAQFSTLALVTAIAIYVLGFIAFTVDAVRGTQVRSDARLESGGEGPRPTADEAGAMTALKFAMTVTVVGGIIHVAGVVMRGIATGRVPWGNMYEFSMTGSAAVTVMFLLICLRNRDLRHLGAFVFGPLLLLMMVAQTAWYLPAAHLTPSLQNSYWLVIHVFVAILSCALFTLGAVTSVLQLVRARWEEKHAGEAESRGLLARLPSAKKLEQLSFQINAIGFVLWTFTLIAGAIWAKYAWGRYWGWDPKEVWTFIIWVVYAAYLHARATQGFRGNRAAWFSLVGFVCLIFNFTVVNTVINGLHSYSGL</sequence>
<dbReference type="InterPro" id="IPR002541">
    <property type="entry name" value="Cyt_c_assembly"/>
</dbReference>
<accession>A0A839QVX9</accession>
<feature type="transmembrane region" description="Helical" evidence="6">
    <location>
        <begin position="12"/>
        <end position="33"/>
    </location>
</feature>
<dbReference type="NCBIfam" id="TIGR03144">
    <property type="entry name" value="cytochr_II_ccsB"/>
    <property type="match status" value="1"/>
</dbReference>
<organism evidence="8 9">
    <name type="scientific">Helcobacillus massiliensis</name>
    <dbReference type="NCBI Taxonomy" id="521392"/>
    <lineage>
        <taxon>Bacteria</taxon>
        <taxon>Bacillati</taxon>
        <taxon>Actinomycetota</taxon>
        <taxon>Actinomycetes</taxon>
        <taxon>Micrococcales</taxon>
        <taxon>Dermabacteraceae</taxon>
        <taxon>Helcobacillus</taxon>
    </lineage>
</organism>
<keyword evidence="5 6" id="KW-0472">Membrane</keyword>
<gene>
    <name evidence="8" type="ORF">FHX50_001282</name>
</gene>
<evidence type="ECO:0000256" key="4">
    <source>
        <dbReference type="ARBA" id="ARBA00022989"/>
    </source>
</evidence>
<keyword evidence="9" id="KW-1185">Reference proteome</keyword>
<dbReference type="PANTHER" id="PTHR30071">
    <property type="entry name" value="HEME EXPORTER PROTEIN C"/>
    <property type="match status" value="1"/>
</dbReference>
<comment type="caution">
    <text evidence="8">The sequence shown here is derived from an EMBL/GenBank/DDBJ whole genome shotgun (WGS) entry which is preliminary data.</text>
</comment>
<keyword evidence="4 6" id="KW-1133">Transmembrane helix</keyword>
<evidence type="ECO:0000256" key="2">
    <source>
        <dbReference type="ARBA" id="ARBA00022692"/>
    </source>
</evidence>
<evidence type="ECO:0000259" key="7">
    <source>
        <dbReference type="Pfam" id="PF01578"/>
    </source>
</evidence>
<dbReference type="PANTHER" id="PTHR30071:SF1">
    <property type="entry name" value="CYTOCHROME B_B6 PROTEIN-RELATED"/>
    <property type="match status" value="1"/>
</dbReference>
<dbReference type="GO" id="GO:0005886">
    <property type="term" value="C:plasma membrane"/>
    <property type="evidence" value="ECO:0007669"/>
    <property type="project" value="TreeGrafter"/>
</dbReference>
<evidence type="ECO:0000313" key="9">
    <source>
        <dbReference type="Proteomes" id="UP000568050"/>
    </source>
</evidence>
<dbReference type="Proteomes" id="UP000568050">
    <property type="component" value="Unassembled WGS sequence"/>
</dbReference>
<feature type="transmembrane region" description="Helical" evidence="6">
    <location>
        <begin position="124"/>
        <end position="146"/>
    </location>
</feature>
<feature type="transmembrane region" description="Helical" evidence="6">
    <location>
        <begin position="158"/>
        <end position="184"/>
    </location>
</feature>
<reference evidence="8 9" key="1">
    <citation type="submission" date="2020-08" db="EMBL/GenBank/DDBJ databases">
        <title>Sequencing the genomes of 1000 actinobacteria strains.</title>
        <authorList>
            <person name="Klenk H.-P."/>
        </authorList>
    </citation>
    <scope>NUCLEOTIDE SEQUENCE [LARGE SCALE GENOMIC DNA]</scope>
    <source>
        <strain evidence="8 9">DSM 23040</strain>
    </source>
</reference>